<dbReference type="InterPro" id="IPR027417">
    <property type="entry name" value="P-loop_NTPase"/>
</dbReference>
<protein>
    <recommendedName>
        <fullName evidence="3">Phosphoribulokinase/uridine kinase domain-containing protein</fullName>
    </recommendedName>
</protein>
<dbReference type="STRING" id="1108050.A0A0B7F767"/>
<organism evidence="1 2">
    <name type="scientific">Thanatephorus cucumeris (strain AG1-IB / isolate 7/3/14)</name>
    <name type="common">Lettuce bottom rot fungus</name>
    <name type="synonym">Rhizoctonia solani</name>
    <dbReference type="NCBI Taxonomy" id="1108050"/>
    <lineage>
        <taxon>Eukaryota</taxon>
        <taxon>Fungi</taxon>
        <taxon>Dikarya</taxon>
        <taxon>Basidiomycota</taxon>
        <taxon>Agaricomycotina</taxon>
        <taxon>Agaricomycetes</taxon>
        <taxon>Cantharellales</taxon>
        <taxon>Ceratobasidiaceae</taxon>
        <taxon>Rhizoctonia</taxon>
        <taxon>Rhizoctonia solani AG-1</taxon>
    </lineage>
</organism>
<dbReference type="EMBL" id="LN679200">
    <property type="protein sequence ID" value="CEL52749.1"/>
    <property type="molecule type" value="Genomic_DNA"/>
</dbReference>
<proteinExistence type="predicted"/>
<evidence type="ECO:0008006" key="3">
    <source>
        <dbReference type="Google" id="ProtNLM"/>
    </source>
</evidence>
<evidence type="ECO:0000313" key="2">
    <source>
        <dbReference type="Proteomes" id="UP000059188"/>
    </source>
</evidence>
<accession>A0A0B7F767</accession>
<dbReference type="SUPFAM" id="SSF52540">
    <property type="entry name" value="P-loop containing nucleoside triphosphate hydrolases"/>
    <property type="match status" value="1"/>
</dbReference>
<evidence type="ECO:0000313" key="1">
    <source>
        <dbReference type="EMBL" id="CEL52749.1"/>
    </source>
</evidence>
<gene>
    <name evidence="1" type="ORF">RSOLAG1IB_11093</name>
</gene>
<dbReference type="Gene3D" id="3.40.50.300">
    <property type="entry name" value="P-loop containing nucleotide triphosphate hydrolases"/>
    <property type="match status" value="1"/>
</dbReference>
<dbReference type="Proteomes" id="UP000059188">
    <property type="component" value="Unassembled WGS sequence"/>
</dbReference>
<name>A0A0B7F767_THACB</name>
<sequence>MSIKVYPITLGIGGGTSSGKTTLAKQLCAVLPNCTVVHQDHYWTDPEECIIHPIYQQPDLEDPRTAITWPLFRAELKKIKDRTGHSVTLEAAGEPGNSQQDRTETDISTEDFGNLSDETILEWVQRFHDLDEAWKSRGMLLKWYIVEGWHLYYDSVGVDVGCEPS</sequence>
<keyword evidence="2" id="KW-1185">Reference proteome</keyword>
<dbReference type="OrthoDB" id="10041966at2759"/>
<reference evidence="1 2" key="1">
    <citation type="submission" date="2014-11" db="EMBL/GenBank/DDBJ databases">
        <authorList>
            <person name="Wibberg Daniel"/>
        </authorList>
    </citation>
    <scope>NUCLEOTIDE SEQUENCE [LARGE SCALE GENOMIC DNA]</scope>
    <source>
        <strain evidence="1">Rhizoctonia solani AG1-IB 7/3/14</strain>
    </source>
</reference>
<dbReference type="AlphaFoldDB" id="A0A0B7F767"/>